<accession>A0A6G1CS49</accession>
<evidence type="ECO:0000313" key="1">
    <source>
        <dbReference type="EMBL" id="KAF0902996.1"/>
    </source>
</evidence>
<dbReference type="Proteomes" id="UP000479710">
    <property type="component" value="Unassembled WGS sequence"/>
</dbReference>
<comment type="caution">
    <text evidence="1">The sequence shown here is derived from an EMBL/GenBank/DDBJ whole genome shotgun (WGS) entry which is preliminary data.</text>
</comment>
<keyword evidence="2" id="KW-1185">Reference proteome</keyword>
<protein>
    <submittedName>
        <fullName evidence="1">Uncharacterized protein</fullName>
    </submittedName>
</protein>
<organism evidence="1 2">
    <name type="scientific">Oryza meyeriana var. granulata</name>
    <dbReference type="NCBI Taxonomy" id="110450"/>
    <lineage>
        <taxon>Eukaryota</taxon>
        <taxon>Viridiplantae</taxon>
        <taxon>Streptophyta</taxon>
        <taxon>Embryophyta</taxon>
        <taxon>Tracheophyta</taxon>
        <taxon>Spermatophyta</taxon>
        <taxon>Magnoliopsida</taxon>
        <taxon>Liliopsida</taxon>
        <taxon>Poales</taxon>
        <taxon>Poaceae</taxon>
        <taxon>BOP clade</taxon>
        <taxon>Oryzoideae</taxon>
        <taxon>Oryzeae</taxon>
        <taxon>Oryzinae</taxon>
        <taxon>Oryza</taxon>
        <taxon>Oryza meyeriana</taxon>
    </lineage>
</organism>
<reference evidence="1 2" key="1">
    <citation type="submission" date="2019-11" db="EMBL/GenBank/DDBJ databases">
        <title>Whole genome sequence of Oryza granulata.</title>
        <authorList>
            <person name="Li W."/>
        </authorList>
    </citation>
    <scope>NUCLEOTIDE SEQUENCE [LARGE SCALE GENOMIC DNA]</scope>
    <source>
        <strain evidence="2">cv. Menghai</strain>
        <tissue evidence="1">Leaf</tissue>
    </source>
</reference>
<evidence type="ECO:0000313" key="2">
    <source>
        <dbReference type="Proteomes" id="UP000479710"/>
    </source>
</evidence>
<name>A0A6G1CS49_9ORYZ</name>
<proteinExistence type="predicted"/>
<sequence length="156" mass="17487">MTFMLNTILDHFTLGLFFLPPTPHLPHFPFFSGWTELSPSHSLCRHRPRCRRWPPHRRPRHVPPRHGCHQGACCRAPASVLDFAAEEPMFTGDQRSVATARFGGQARCCLFQLSCCHPPTLVPPWLGREAGTVGRPVPAAKTGSRVDGETVECVRR</sequence>
<gene>
    <name evidence="1" type="ORF">E2562_022626</name>
</gene>
<dbReference type="AlphaFoldDB" id="A0A6G1CS49"/>
<dbReference type="EMBL" id="SPHZ02000008">
    <property type="protein sequence ID" value="KAF0902996.1"/>
    <property type="molecule type" value="Genomic_DNA"/>
</dbReference>